<name>A0A2C6KEP4_9APIC</name>
<feature type="compositionally biased region" description="Low complexity" evidence="1">
    <location>
        <begin position="42"/>
        <end position="73"/>
    </location>
</feature>
<keyword evidence="3" id="KW-1185">Reference proteome</keyword>
<feature type="region of interest" description="Disordered" evidence="1">
    <location>
        <begin position="1"/>
        <end position="100"/>
    </location>
</feature>
<evidence type="ECO:0000313" key="3">
    <source>
        <dbReference type="Proteomes" id="UP000221165"/>
    </source>
</evidence>
<dbReference type="EMBL" id="MIGC01010281">
    <property type="protein sequence ID" value="PHJ14955.1"/>
    <property type="molecule type" value="Genomic_DNA"/>
</dbReference>
<dbReference type="GeneID" id="94434546"/>
<evidence type="ECO:0000313" key="2">
    <source>
        <dbReference type="EMBL" id="PHJ14955.1"/>
    </source>
</evidence>
<proteinExistence type="predicted"/>
<sequence>MSGKRPESSITSSGPSASKPSPPPLLASPLDATAPGVRESLLRVSPSSPSLTLSSSSASSPLLSSSGAPLLSAGERGFVSSEAAHPPAAKEHGRAQHEKS</sequence>
<evidence type="ECO:0000256" key="1">
    <source>
        <dbReference type="SAM" id="MobiDB-lite"/>
    </source>
</evidence>
<feature type="compositionally biased region" description="Basic and acidic residues" evidence="1">
    <location>
        <begin position="88"/>
        <end position="100"/>
    </location>
</feature>
<organism evidence="2 3">
    <name type="scientific">Cystoisospora suis</name>
    <dbReference type="NCBI Taxonomy" id="483139"/>
    <lineage>
        <taxon>Eukaryota</taxon>
        <taxon>Sar</taxon>
        <taxon>Alveolata</taxon>
        <taxon>Apicomplexa</taxon>
        <taxon>Conoidasida</taxon>
        <taxon>Coccidia</taxon>
        <taxon>Eucoccidiorida</taxon>
        <taxon>Eimeriorina</taxon>
        <taxon>Sarcocystidae</taxon>
        <taxon>Cystoisospora</taxon>
    </lineage>
</organism>
<feature type="non-terminal residue" evidence="2">
    <location>
        <position position="100"/>
    </location>
</feature>
<reference evidence="2 3" key="1">
    <citation type="journal article" date="2017" name="Int. J. Parasitol.">
        <title>The genome of the protozoan parasite Cystoisospora suis and a reverse vaccinology approach to identify vaccine candidates.</title>
        <authorList>
            <person name="Palmieri N."/>
            <person name="Shrestha A."/>
            <person name="Ruttkowski B."/>
            <person name="Beck T."/>
            <person name="Vogl C."/>
            <person name="Tomley F."/>
            <person name="Blake D.P."/>
            <person name="Joachim A."/>
        </authorList>
    </citation>
    <scope>NUCLEOTIDE SEQUENCE [LARGE SCALE GENOMIC DNA]</scope>
    <source>
        <strain evidence="2 3">Wien I</strain>
    </source>
</reference>
<feature type="compositionally biased region" description="Low complexity" evidence="1">
    <location>
        <begin position="8"/>
        <end position="19"/>
    </location>
</feature>
<comment type="caution">
    <text evidence="2">The sequence shown here is derived from an EMBL/GenBank/DDBJ whole genome shotgun (WGS) entry which is preliminary data.</text>
</comment>
<dbReference type="Proteomes" id="UP000221165">
    <property type="component" value="Unassembled WGS sequence"/>
</dbReference>
<dbReference type="AlphaFoldDB" id="A0A2C6KEP4"/>
<protein>
    <submittedName>
        <fullName evidence="2">Uncharacterized protein</fullName>
    </submittedName>
</protein>
<accession>A0A2C6KEP4</accession>
<gene>
    <name evidence="2" type="ORF">CSUI_011234</name>
</gene>
<dbReference type="VEuPathDB" id="ToxoDB:CSUI_011234"/>
<dbReference type="RefSeq" id="XP_067916689.1">
    <property type="nucleotide sequence ID" value="XM_068071335.1"/>
</dbReference>